<evidence type="ECO:0000313" key="14">
    <source>
        <dbReference type="Proteomes" id="UP001163046"/>
    </source>
</evidence>
<keyword evidence="11 12" id="KW-0407">Ion channel</keyword>
<evidence type="ECO:0000256" key="12">
    <source>
        <dbReference type="RuleBase" id="RU000679"/>
    </source>
</evidence>
<dbReference type="EMBL" id="MU826362">
    <property type="protein sequence ID" value="KAJ7378839.1"/>
    <property type="molecule type" value="Genomic_DNA"/>
</dbReference>
<dbReference type="GO" id="GO:0005886">
    <property type="term" value="C:plasma membrane"/>
    <property type="evidence" value="ECO:0007669"/>
    <property type="project" value="TreeGrafter"/>
</dbReference>
<organism evidence="13 14">
    <name type="scientific">Desmophyllum pertusum</name>
    <dbReference type="NCBI Taxonomy" id="174260"/>
    <lineage>
        <taxon>Eukaryota</taxon>
        <taxon>Metazoa</taxon>
        <taxon>Cnidaria</taxon>
        <taxon>Anthozoa</taxon>
        <taxon>Hexacorallia</taxon>
        <taxon>Scleractinia</taxon>
        <taxon>Caryophylliina</taxon>
        <taxon>Caryophylliidae</taxon>
        <taxon>Desmophyllum</taxon>
    </lineage>
</organism>
<keyword evidence="2 12" id="KW-0813">Transport</keyword>
<keyword evidence="4 12" id="KW-0812">Transmembrane</keyword>
<dbReference type="OrthoDB" id="5987228at2759"/>
<evidence type="ECO:0000256" key="9">
    <source>
        <dbReference type="ARBA" id="ARBA00023180"/>
    </source>
</evidence>
<keyword evidence="14" id="KW-1185">Reference proteome</keyword>
<evidence type="ECO:0000256" key="4">
    <source>
        <dbReference type="ARBA" id="ARBA00022692"/>
    </source>
</evidence>
<keyword evidence="5" id="KW-1133">Transmembrane helix</keyword>
<sequence length="382" mass="43506">MQATKRLNGNLSFSKNLWRGQKASLTNDSKRRNPELFLREVSTNDHYLKMFSHLIEDMLLPSSIFDSCFINGKACGSENFTSFLSSTFGMCYTFNSGNDGRPVINATMSGDVNGLKLLLNVERDSYVDNPIKPFAGLTVRIHDQHTYPFVEQFGFSVQPGLRTLCSIKQKKIMNLPRPYSTNCSSESLYMFHNSRYKYSKPACLTQCLYSFIIKNCGCRPIEYPDLKVLVCAPNDTILCLYPKTEIFGTSEEKVNCGKKCGVACEHTHYETSLSNAALQRNVFIKKLTSSPNITADFPFYENFLKMSDSGKKDYIDDNIISLDIYFEDLSYDEIRQTPVYEPWSLISNLGGNFGLFLGMSILTILEVVDFVFRRICSLIWKH</sequence>
<proteinExistence type="inferred from homology"/>
<reference evidence="13" key="1">
    <citation type="submission" date="2023-01" db="EMBL/GenBank/DDBJ databases">
        <title>Genome assembly of the deep-sea coral Lophelia pertusa.</title>
        <authorList>
            <person name="Herrera S."/>
            <person name="Cordes E."/>
        </authorList>
    </citation>
    <scope>NUCLEOTIDE SEQUENCE</scope>
    <source>
        <strain evidence="13">USNM1676648</strain>
        <tissue evidence="13">Polyp</tissue>
    </source>
</reference>
<evidence type="ECO:0000313" key="13">
    <source>
        <dbReference type="EMBL" id="KAJ7378839.1"/>
    </source>
</evidence>
<keyword evidence="6" id="KW-0915">Sodium</keyword>
<dbReference type="Gene3D" id="1.10.287.770">
    <property type="entry name" value="YojJ-like"/>
    <property type="match status" value="1"/>
</dbReference>
<evidence type="ECO:0000256" key="6">
    <source>
        <dbReference type="ARBA" id="ARBA00023053"/>
    </source>
</evidence>
<evidence type="ECO:0000256" key="1">
    <source>
        <dbReference type="ARBA" id="ARBA00004141"/>
    </source>
</evidence>
<dbReference type="AlphaFoldDB" id="A0A9X0CZ55"/>
<keyword evidence="7 12" id="KW-0406">Ion transport</keyword>
<evidence type="ECO:0000256" key="2">
    <source>
        <dbReference type="ARBA" id="ARBA00022448"/>
    </source>
</evidence>
<dbReference type="FunFam" id="1.10.287.770:FF:000001">
    <property type="entry name" value="Acid-sensing ion channel subunit 1"/>
    <property type="match status" value="1"/>
</dbReference>
<dbReference type="PANTHER" id="PTHR11690:SF300">
    <property type="entry name" value="PICKPOCKET PROTEIN 19"/>
    <property type="match status" value="1"/>
</dbReference>
<keyword evidence="9" id="KW-0325">Glycoprotein</keyword>
<dbReference type="Gene3D" id="2.60.470.10">
    <property type="entry name" value="Acid-sensing ion channels like domains"/>
    <property type="match status" value="1"/>
</dbReference>
<keyword evidence="10 12" id="KW-0739">Sodium transport</keyword>
<dbReference type="Pfam" id="PF00858">
    <property type="entry name" value="ASC"/>
    <property type="match status" value="1"/>
</dbReference>
<dbReference type="PRINTS" id="PR01078">
    <property type="entry name" value="AMINACHANNEL"/>
</dbReference>
<gene>
    <name evidence="13" type="primary">SCNN1A</name>
    <name evidence="13" type="ORF">OS493_020438</name>
</gene>
<protein>
    <submittedName>
        <fullName evidence="13">Ligand-gated sodium channel</fullName>
    </submittedName>
</protein>
<evidence type="ECO:0000256" key="3">
    <source>
        <dbReference type="ARBA" id="ARBA00022461"/>
    </source>
</evidence>
<dbReference type="PANTHER" id="PTHR11690">
    <property type="entry name" value="AMILORIDE-SENSITIVE SODIUM CHANNEL-RELATED"/>
    <property type="match status" value="1"/>
</dbReference>
<evidence type="ECO:0000256" key="8">
    <source>
        <dbReference type="ARBA" id="ARBA00023136"/>
    </source>
</evidence>
<evidence type="ECO:0000256" key="7">
    <source>
        <dbReference type="ARBA" id="ARBA00023065"/>
    </source>
</evidence>
<dbReference type="Proteomes" id="UP001163046">
    <property type="component" value="Unassembled WGS sequence"/>
</dbReference>
<comment type="subcellular location">
    <subcellularLocation>
        <location evidence="1">Membrane</location>
        <topology evidence="1">Multi-pass membrane protein</topology>
    </subcellularLocation>
</comment>
<dbReference type="GO" id="GO:0015280">
    <property type="term" value="F:ligand-gated sodium channel activity"/>
    <property type="evidence" value="ECO:0007669"/>
    <property type="project" value="TreeGrafter"/>
</dbReference>
<keyword evidence="3 12" id="KW-0894">Sodium channel</keyword>
<keyword evidence="8" id="KW-0472">Membrane</keyword>
<comment type="caution">
    <text evidence="13">The sequence shown here is derived from an EMBL/GenBank/DDBJ whole genome shotgun (WGS) entry which is preliminary data.</text>
</comment>
<evidence type="ECO:0000256" key="11">
    <source>
        <dbReference type="ARBA" id="ARBA00023303"/>
    </source>
</evidence>
<name>A0A9X0CZ55_9CNID</name>
<evidence type="ECO:0000256" key="10">
    <source>
        <dbReference type="ARBA" id="ARBA00023201"/>
    </source>
</evidence>
<comment type="similarity">
    <text evidence="12">Belongs to the amiloride-sensitive sodium channel (TC 1.A.6) family.</text>
</comment>
<dbReference type="InterPro" id="IPR001873">
    <property type="entry name" value="ENaC"/>
</dbReference>
<accession>A0A9X0CZ55</accession>
<evidence type="ECO:0000256" key="5">
    <source>
        <dbReference type="ARBA" id="ARBA00022989"/>
    </source>
</evidence>